<feature type="region of interest" description="Disordered" evidence="9">
    <location>
        <begin position="310"/>
        <end position="343"/>
    </location>
</feature>
<dbReference type="GO" id="GO:0005886">
    <property type="term" value="C:plasma membrane"/>
    <property type="evidence" value="ECO:0007669"/>
    <property type="project" value="TreeGrafter"/>
</dbReference>
<dbReference type="EMBL" id="JAGPUO010000004">
    <property type="protein sequence ID" value="KAG5663248.1"/>
    <property type="molecule type" value="Genomic_DNA"/>
</dbReference>
<dbReference type="FunFam" id="1.10.287.70:FF:000170">
    <property type="entry name" value="Outward-rectifier potassium channel TOK1"/>
    <property type="match status" value="1"/>
</dbReference>
<evidence type="ECO:0000256" key="10">
    <source>
        <dbReference type="SAM" id="Phobius"/>
    </source>
</evidence>
<feature type="compositionally biased region" description="Basic residues" evidence="9">
    <location>
        <begin position="633"/>
        <end position="663"/>
    </location>
</feature>
<comment type="subcellular location">
    <subcellularLocation>
        <location evidence="1">Membrane</location>
        <topology evidence="1">Multi-pass membrane protein</topology>
    </subcellularLocation>
</comment>
<feature type="domain" description="Potassium channel" evidence="11">
    <location>
        <begin position="212"/>
        <end position="285"/>
    </location>
</feature>
<dbReference type="Pfam" id="PF07885">
    <property type="entry name" value="Ion_trans_2"/>
    <property type="match status" value="2"/>
</dbReference>
<feature type="transmembrane region" description="Helical" evidence="10">
    <location>
        <begin position="207"/>
        <end position="228"/>
    </location>
</feature>
<organism evidence="12 13">
    <name type="scientific">Fusarium avenaceum</name>
    <dbReference type="NCBI Taxonomy" id="40199"/>
    <lineage>
        <taxon>Eukaryota</taxon>
        <taxon>Fungi</taxon>
        <taxon>Dikarya</taxon>
        <taxon>Ascomycota</taxon>
        <taxon>Pezizomycotina</taxon>
        <taxon>Sordariomycetes</taxon>
        <taxon>Hypocreomycetidae</taxon>
        <taxon>Hypocreales</taxon>
        <taxon>Nectriaceae</taxon>
        <taxon>Fusarium</taxon>
        <taxon>Fusarium tricinctum species complex</taxon>
    </lineage>
</organism>
<evidence type="ECO:0000313" key="13">
    <source>
        <dbReference type="Proteomes" id="UP000782241"/>
    </source>
</evidence>
<feature type="compositionally biased region" description="Polar residues" evidence="9">
    <location>
        <begin position="326"/>
        <end position="341"/>
    </location>
</feature>
<evidence type="ECO:0000313" key="12">
    <source>
        <dbReference type="EMBL" id="KAG5663248.1"/>
    </source>
</evidence>
<sequence length="752" mass="85341">MDDGDLGDNIQQETEAFEDSVSHGRRIENDDAHLAPSRWWFASSAFPMIAGTLGPVASAFSICALVRPWRQHLYPGKDVNDATYVADPIWLTVINAIQLAMAVVSNVFLLLNMTRRVRFTIAQPITIIGWYISAILLIALLATASGPLYEGFGYPNKELIWSQAFYYGMWAAILYFVDASLMLVTFYGAWTGHYSKDFNLTPSQRTLMLQTIMFLMYLLLGALVFSNIEDWNYLDAVYWADVTLFTVGFGDFTAQTNLGRALMMPYALVGVISLGLVIGSIRSLVLERGKRQVDARMEEKKRRRLVRSMTKKGDDDMLEPIHGPSRQDSAISQGTRSNKNLPATEYERRKAEFELMRKIQAQTSSRRRWMAMAISTSSWLILWLLGAYIFVKCEENYQNWKYFDGFYFCFVSLTTIGYGDKTPTSNAGKSFFVFWSLLALPTMTVLISNAGDTVVKLIRDGTLRLGNVTILPGEGSFSNDFKYIVNQCTFGRVFSDYSEASLPQGSSKGRLAAKTSSHDTADVLVKSDENNLEEGTRGRSQQPPTEEADSSDERPHQSRQNSTFTARVRRSLSHIRDAHDELPKGADLHFLLISEIQVLTNHLKSSKSHTYSFEEWAWYLKLIGEDESDADKHRKALPKKKHHKHNNHKHHKHHNHHNHHSSKKAHDPPEEGRDGGSDSDHAMAWSWVGNRSPLMGSQEETEWILDRLLERLRESIASEGRKQITADARRALGADRQRSSNDVHHKNQEKRE</sequence>
<dbReference type="AlphaFoldDB" id="A0A9P7H7L4"/>
<keyword evidence="6 10" id="KW-0472">Membrane</keyword>
<dbReference type="PRINTS" id="PR01333">
    <property type="entry name" value="2POREKCHANEL"/>
</dbReference>
<dbReference type="Proteomes" id="UP000782241">
    <property type="component" value="Unassembled WGS sequence"/>
</dbReference>
<protein>
    <recommendedName>
        <fullName evidence="11">Potassium channel domain-containing protein</fullName>
    </recommendedName>
</protein>
<keyword evidence="2 8" id="KW-0813">Transport</keyword>
<dbReference type="PANTHER" id="PTHR11003">
    <property type="entry name" value="POTASSIUM CHANNEL, SUBFAMILY K"/>
    <property type="match status" value="1"/>
</dbReference>
<dbReference type="GO" id="GO:0030322">
    <property type="term" value="P:stabilization of membrane potential"/>
    <property type="evidence" value="ECO:0007669"/>
    <property type="project" value="TreeGrafter"/>
</dbReference>
<evidence type="ECO:0000256" key="1">
    <source>
        <dbReference type="ARBA" id="ARBA00004141"/>
    </source>
</evidence>
<dbReference type="FunFam" id="1.10.287.70:FF:000182">
    <property type="entry name" value="Outward-rectifier potassium channel TOK1"/>
    <property type="match status" value="1"/>
</dbReference>
<proteinExistence type="inferred from homology"/>
<evidence type="ECO:0000256" key="9">
    <source>
        <dbReference type="SAM" id="MobiDB-lite"/>
    </source>
</evidence>
<feature type="compositionally biased region" description="Basic and acidic residues" evidence="9">
    <location>
        <begin position="516"/>
        <end position="537"/>
    </location>
</feature>
<dbReference type="SUPFAM" id="SSF81324">
    <property type="entry name" value="Voltage-gated potassium channels"/>
    <property type="match status" value="2"/>
</dbReference>
<feature type="compositionally biased region" description="Basic and acidic residues" evidence="9">
    <location>
        <begin position="664"/>
        <end position="681"/>
    </location>
</feature>
<comment type="caution">
    <text evidence="12">The sequence shown here is derived from an EMBL/GenBank/DDBJ whole genome shotgun (WGS) entry which is preliminary data.</text>
</comment>
<feature type="transmembrane region" description="Helical" evidence="10">
    <location>
        <begin position="89"/>
        <end position="113"/>
    </location>
</feature>
<evidence type="ECO:0000256" key="5">
    <source>
        <dbReference type="ARBA" id="ARBA00023065"/>
    </source>
</evidence>
<dbReference type="InterPro" id="IPR003280">
    <property type="entry name" value="2pore_dom_K_chnl"/>
</dbReference>
<dbReference type="PANTHER" id="PTHR11003:SF301">
    <property type="entry name" value="POTASSIUM CHANNEL PROTEIN"/>
    <property type="match status" value="1"/>
</dbReference>
<dbReference type="Gene3D" id="1.10.287.70">
    <property type="match status" value="2"/>
</dbReference>
<evidence type="ECO:0000256" key="6">
    <source>
        <dbReference type="ARBA" id="ARBA00023136"/>
    </source>
</evidence>
<feature type="region of interest" description="Disordered" evidence="9">
    <location>
        <begin position="717"/>
        <end position="752"/>
    </location>
</feature>
<feature type="transmembrane region" description="Helical" evidence="10">
    <location>
        <begin position="266"/>
        <end position="286"/>
    </location>
</feature>
<keyword evidence="3 8" id="KW-0812">Transmembrane</keyword>
<dbReference type="GO" id="GO:0022841">
    <property type="term" value="F:potassium ion leak channel activity"/>
    <property type="evidence" value="ECO:0007669"/>
    <property type="project" value="TreeGrafter"/>
</dbReference>
<dbReference type="GO" id="GO:0015271">
    <property type="term" value="F:outward rectifier potassium channel activity"/>
    <property type="evidence" value="ECO:0007669"/>
    <property type="project" value="TreeGrafter"/>
</dbReference>
<dbReference type="InterPro" id="IPR013099">
    <property type="entry name" value="K_chnl_dom"/>
</dbReference>
<evidence type="ECO:0000256" key="2">
    <source>
        <dbReference type="ARBA" id="ARBA00022448"/>
    </source>
</evidence>
<evidence type="ECO:0000256" key="4">
    <source>
        <dbReference type="ARBA" id="ARBA00022989"/>
    </source>
</evidence>
<feature type="transmembrane region" description="Helical" evidence="10">
    <location>
        <begin position="125"/>
        <end position="144"/>
    </location>
</feature>
<feature type="transmembrane region" description="Helical" evidence="10">
    <location>
        <begin position="369"/>
        <end position="390"/>
    </location>
</feature>
<feature type="transmembrane region" description="Helical" evidence="10">
    <location>
        <begin position="164"/>
        <end position="187"/>
    </location>
</feature>
<accession>A0A9P7H7L4</accession>
<feature type="domain" description="Potassium channel" evidence="11">
    <location>
        <begin position="379"/>
        <end position="455"/>
    </location>
</feature>
<feature type="transmembrane region" description="Helical" evidence="10">
    <location>
        <begin position="431"/>
        <end position="450"/>
    </location>
</feature>
<feature type="transmembrane region" description="Helical" evidence="10">
    <location>
        <begin position="45"/>
        <end position="69"/>
    </location>
</feature>
<gene>
    <name evidence="12" type="ORF">KAF25_001184</name>
</gene>
<evidence type="ECO:0000256" key="3">
    <source>
        <dbReference type="ARBA" id="ARBA00022692"/>
    </source>
</evidence>
<evidence type="ECO:0000256" key="8">
    <source>
        <dbReference type="RuleBase" id="RU003857"/>
    </source>
</evidence>
<feature type="region of interest" description="Disordered" evidence="9">
    <location>
        <begin position="502"/>
        <end position="567"/>
    </location>
</feature>
<keyword evidence="4 10" id="KW-1133">Transmembrane helix</keyword>
<keyword evidence="13" id="KW-1185">Reference proteome</keyword>
<reference evidence="12" key="1">
    <citation type="submission" date="2021-04" db="EMBL/GenBank/DDBJ databases">
        <title>Draft genome of Fusarium avenaceum strain F156N33, isolated from an atmospheric sample in Virginia.</title>
        <authorList>
            <person name="Yang S."/>
            <person name="Vinatzer B.A."/>
            <person name="Coleman J."/>
        </authorList>
    </citation>
    <scope>NUCLEOTIDE SEQUENCE</scope>
    <source>
        <strain evidence="12">F156N33</strain>
    </source>
</reference>
<keyword evidence="5 8" id="KW-0406">Ion transport</keyword>
<keyword evidence="7 8" id="KW-0407">Ion channel</keyword>
<comment type="similarity">
    <text evidence="8">Belongs to the two pore domain potassium channel (TC 1.A.1.8) family.</text>
</comment>
<name>A0A9P7H7L4_9HYPO</name>
<evidence type="ECO:0000256" key="7">
    <source>
        <dbReference type="ARBA" id="ARBA00023303"/>
    </source>
</evidence>
<feature type="transmembrane region" description="Helical" evidence="10">
    <location>
        <begin position="402"/>
        <end position="419"/>
    </location>
</feature>
<feature type="region of interest" description="Disordered" evidence="9">
    <location>
        <begin position="630"/>
        <end position="683"/>
    </location>
</feature>
<evidence type="ECO:0000259" key="11">
    <source>
        <dbReference type="Pfam" id="PF07885"/>
    </source>
</evidence>